<evidence type="ECO:0000256" key="1">
    <source>
        <dbReference type="ARBA" id="ARBA00001938"/>
    </source>
</evidence>
<organism evidence="5 6">
    <name type="scientific">Pseudaminobacter salicylatoxidans</name>
    <dbReference type="NCBI Taxonomy" id="93369"/>
    <lineage>
        <taxon>Bacteria</taxon>
        <taxon>Pseudomonadati</taxon>
        <taxon>Pseudomonadota</taxon>
        <taxon>Alphaproteobacteria</taxon>
        <taxon>Hyphomicrobiales</taxon>
        <taxon>Phyllobacteriaceae</taxon>
        <taxon>Pseudaminobacter</taxon>
    </lineage>
</organism>
<comment type="cofactor">
    <cofactor evidence="1">
        <name>(R)-lipoate</name>
        <dbReference type="ChEBI" id="CHEBI:83088"/>
    </cofactor>
</comment>
<evidence type="ECO:0000313" key="5">
    <source>
        <dbReference type="EMBL" id="PWJ84581.1"/>
    </source>
</evidence>
<dbReference type="Gene3D" id="3.30.559.10">
    <property type="entry name" value="Chloramphenicol acetyltransferase-like domain"/>
    <property type="match status" value="1"/>
</dbReference>
<reference evidence="5 6" key="1">
    <citation type="submission" date="2018-05" db="EMBL/GenBank/DDBJ databases">
        <title>Genomic Encyclopedia of Type Strains, Phase IV (KMG-IV): sequencing the most valuable type-strain genomes for metagenomic binning, comparative biology and taxonomic classification.</title>
        <authorList>
            <person name="Goeker M."/>
        </authorList>
    </citation>
    <scope>NUCLEOTIDE SEQUENCE [LARGE SCALE GENOMIC DNA]</scope>
    <source>
        <strain evidence="5 6">DSM 6986</strain>
    </source>
</reference>
<dbReference type="GO" id="GO:0016407">
    <property type="term" value="F:acetyltransferase activity"/>
    <property type="evidence" value="ECO:0007669"/>
    <property type="project" value="TreeGrafter"/>
</dbReference>
<proteinExistence type="predicted"/>
<evidence type="ECO:0000256" key="3">
    <source>
        <dbReference type="ARBA" id="ARBA00023315"/>
    </source>
</evidence>
<keyword evidence="2 5" id="KW-0808">Transferase</keyword>
<sequence>MTCEARSDGRALSRQGIPVSKSVPLTGMKKAIAEHMSNCHQQVASVSVFADFNVDALIAARNQGRFEVEGVKVTLTHVLIRLVADTLRKFPLLNASIEDGAIQVLDDINIGMAAALPDGNLIVPVIRNADRLSIGEIAVEARRLAGLAADGKLGLADIRGGTFTLTNVGMVRGTLWQTPLVNLPQAGILALGRIREAPVVRNGQLAVGSLMGASLSFDHRIINGFPASQFMEALGDAIDNVAAHMEAKK</sequence>
<dbReference type="InterPro" id="IPR001078">
    <property type="entry name" value="2-oxoacid_DH_actylTfrase"/>
</dbReference>
<dbReference type="PANTHER" id="PTHR43178:SF5">
    <property type="entry name" value="LIPOAMIDE ACYLTRANSFERASE COMPONENT OF BRANCHED-CHAIN ALPHA-KETO ACID DEHYDROGENASE COMPLEX, MITOCHONDRIAL"/>
    <property type="match status" value="1"/>
</dbReference>
<name>A0A316C4G8_PSESE</name>
<keyword evidence="6" id="KW-1185">Reference proteome</keyword>
<protein>
    <submittedName>
        <fullName evidence="5">2-oxoacid dehydrogenase/acyltransferase catalytic subunit</fullName>
    </submittedName>
</protein>
<feature type="domain" description="2-oxoacid dehydrogenase acyltransferase catalytic" evidence="4">
    <location>
        <begin position="20"/>
        <end position="243"/>
    </location>
</feature>
<evidence type="ECO:0000256" key="2">
    <source>
        <dbReference type="ARBA" id="ARBA00022679"/>
    </source>
</evidence>
<dbReference type="GO" id="GO:0005737">
    <property type="term" value="C:cytoplasm"/>
    <property type="evidence" value="ECO:0007669"/>
    <property type="project" value="TreeGrafter"/>
</dbReference>
<dbReference type="Proteomes" id="UP000245396">
    <property type="component" value="Unassembled WGS sequence"/>
</dbReference>
<dbReference type="Pfam" id="PF00198">
    <property type="entry name" value="2-oxoacid_dh"/>
    <property type="match status" value="1"/>
</dbReference>
<comment type="caution">
    <text evidence="5">The sequence shown here is derived from an EMBL/GenBank/DDBJ whole genome shotgun (WGS) entry which is preliminary data.</text>
</comment>
<dbReference type="PANTHER" id="PTHR43178">
    <property type="entry name" value="DIHYDROLIPOAMIDE ACETYLTRANSFERASE COMPONENT OF PYRUVATE DEHYDROGENASE COMPLEX"/>
    <property type="match status" value="1"/>
</dbReference>
<dbReference type="SUPFAM" id="SSF52777">
    <property type="entry name" value="CoA-dependent acyltransferases"/>
    <property type="match status" value="1"/>
</dbReference>
<gene>
    <name evidence="5" type="ORF">C7441_105197</name>
</gene>
<accession>A0A316C4G8</accession>
<dbReference type="InterPro" id="IPR050743">
    <property type="entry name" value="2-oxoacid_DH_E2_comp"/>
</dbReference>
<keyword evidence="3 5" id="KW-0012">Acyltransferase</keyword>
<dbReference type="AlphaFoldDB" id="A0A316C4G8"/>
<dbReference type="EMBL" id="QGGG01000005">
    <property type="protein sequence ID" value="PWJ84581.1"/>
    <property type="molecule type" value="Genomic_DNA"/>
</dbReference>
<evidence type="ECO:0000259" key="4">
    <source>
        <dbReference type="Pfam" id="PF00198"/>
    </source>
</evidence>
<evidence type="ECO:0000313" key="6">
    <source>
        <dbReference type="Proteomes" id="UP000245396"/>
    </source>
</evidence>
<dbReference type="InterPro" id="IPR023213">
    <property type="entry name" value="CAT-like_dom_sf"/>
</dbReference>
<dbReference type="GO" id="GO:0031405">
    <property type="term" value="F:lipoic acid binding"/>
    <property type="evidence" value="ECO:0007669"/>
    <property type="project" value="TreeGrafter"/>
</dbReference>